<protein>
    <submittedName>
        <fullName evidence="2">Uncharacterized protein</fullName>
    </submittedName>
</protein>
<keyword evidence="1" id="KW-0812">Transmembrane</keyword>
<dbReference type="EMBL" id="NRSH01000031">
    <property type="protein sequence ID" value="MBK1726254.1"/>
    <property type="molecule type" value="Genomic_DNA"/>
</dbReference>
<evidence type="ECO:0000256" key="1">
    <source>
        <dbReference type="SAM" id="Phobius"/>
    </source>
</evidence>
<name>A0ABS1E615_9GAMM</name>
<sequence length="121" mass="13537">MKIQLVTLRYHPEVLDNDNLPLVWIERLDALSRTLRQLLLSESPPLRLVATSLLHDPNRIQPGLLGHVLIEVVLLAIAFLVEFGGVSVRDACIVQGTILLIQEPSEIANISVFPKDQILFI</sequence>
<keyword evidence="1" id="KW-1133">Transmembrane helix</keyword>
<evidence type="ECO:0000313" key="2">
    <source>
        <dbReference type="EMBL" id="MBK1726254.1"/>
    </source>
</evidence>
<feature type="transmembrane region" description="Helical" evidence="1">
    <location>
        <begin position="64"/>
        <end position="81"/>
    </location>
</feature>
<reference evidence="2 3" key="1">
    <citation type="journal article" date="2020" name="Microorganisms">
        <title>Osmotic Adaptation and Compatible Solute Biosynthesis of Phototrophic Bacteria as Revealed from Genome Analyses.</title>
        <authorList>
            <person name="Imhoff J.F."/>
            <person name="Rahn T."/>
            <person name="Kunzel S."/>
            <person name="Keller A."/>
            <person name="Neulinger S.C."/>
        </authorList>
    </citation>
    <scope>NUCLEOTIDE SEQUENCE [LARGE SCALE GENOMIC DNA]</scope>
    <source>
        <strain evidence="2 3">DSM 15116</strain>
    </source>
</reference>
<evidence type="ECO:0000313" key="3">
    <source>
        <dbReference type="Proteomes" id="UP000738126"/>
    </source>
</evidence>
<organism evidence="2 3">
    <name type="scientific">Halorhodospira neutriphila</name>
    <dbReference type="NCBI Taxonomy" id="168379"/>
    <lineage>
        <taxon>Bacteria</taxon>
        <taxon>Pseudomonadati</taxon>
        <taxon>Pseudomonadota</taxon>
        <taxon>Gammaproteobacteria</taxon>
        <taxon>Chromatiales</taxon>
        <taxon>Ectothiorhodospiraceae</taxon>
        <taxon>Halorhodospira</taxon>
    </lineage>
</organism>
<dbReference type="Proteomes" id="UP000738126">
    <property type="component" value="Unassembled WGS sequence"/>
</dbReference>
<keyword evidence="3" id="KW-1185">Reference proteome</keyword>
<gene>
    <name evidence="2" type="ORF">CKO13_04280</name>
</gene>
<accession>A0ABS1E615</accession>
<proteinExistence type="predicted"/>
<keyword evidence="1" id="KW-0472">Membrane</keyword>
<comment type="caution">
    <text evidence="2">The sequence shown here is derived from an EMBL/GenBank/DDBJ whole genome shotgun (WGS) entry which is preliminary data.</text>
</comment>